<dbReference type="Pfam" id="PF02576">
    <property type="entry name" value="RimP_N"/>
    <property type="match status" value="1"/>
</dbReference>
<dbReference type="InterPro" id="IPR003728">
    <property type="entry name" value="Ribosome_maturation_RimP"/>
</dbReference>
<accession>A0AA37RY35</accession>
<feature type="domain" description="Ribosome maturation factor RimP C-terminal" evidence="5">
    <location>
        <begin position="86"/>
        <end position="150"/>
    </location>
</feature>
<dbReference type="Pfam" id="PF17384">
    <property type="entry name" value="DUF150_C"/>
    <property type="match status" value="1"/>
</dbReference>
<proteinExistence type="inferred from homology"/>
<dbReference type="Gene3D" id="3.30.300.70">
    <property type="entry name" value="RimP-like superfamily, N-terminal"/>
    <property type="match status" value="1"/>
</dbReference>
<evidence type="ECO:0000313" key="7">
    <source>
        <dbReference type="Proteomes" id="UP001161422"/>
    </source>
</evidence>
<keyword evidence="7" id="KW-1185">Reference proteome</keyword>
<dbReference type="AlphaFoldDB" id="A0AA37RY35"/>
<feature type="domain" description="Ribosome maturation factor RimP N-terminal" evidence="4">
    <location>
        <begin position="11"/>
        <end position="83"/>
    </location>
</feature>
<sequence>MAAIEQKLTDMLAPIVEAEGFELVGIEFIRAGKHSTLRIYIDHEDGITVDNCATVSYQASSILDVEDPISTEYTLEVSSPGVDRPLFNAAQYQKAIGEEVKMQLNMPVEGQRNMRGELTAVDGEMITIQLADKSATVALDNIRKANIIGKI</sequence>
<evidence type="ECO:0000259" key="5">
    <source>
        <dbReference type="Pfam" id="PF17384"/>
    </source>
</evidence>
<dbReference type="FunFam" id="3.30.300.70:FF:000001">
    <property type="entry name" value="Ribosome maturation factor RimP"/>
    <property type="match status" value="1"/>
</dbReference>
<keyword evidence="1 3" id="KW-0963">Cytoplasm</keyword>
<dbReference type="Proteomes" id="UP001161422">
    <property type="component" value="Unassembled WGS sequence"/>
</dbReference>
<dbReference type="InterPro" id="IPR035956">
    <property type="entry name" value="RimP_N_sf"/>
</dbReference>
<dbReference type="SUPFAM" id="SSF75420">
    <property type="entry name" value="YhbC-like, N-terminal domain"/>
    <property type="match status" value="1"/>
</dbReference>
<organism evidence="6 7">
    <name type="scientific">Paraferrimonas sedimenticola</name>
    <dbReference type="NCBI Taxonomy" id="375674"/>
    <lineage>
        <taxon>Bacteria</taxon>
        <taxon>Pseudomonadati</taxon>
        <taxon>Pseudomonadota</taxon>
        <taxon>Gammaproteobacteria</taxon>
        <taxon>Alteromonadales</taxon>
        <taxon>Ferrimonadaceae</taxon>
        <taxon>Paraferrimonas</taxon>
    </lineage>
</organism>
<comment type="function">
    <text evidence="3">Required for maturation of 30S ribosomal subunits.</text>
</comment>
<comment type="caution">
    <text evidence="6">The sequence shown here is derived from an EMBL/GenBank/DDBJ whole genome shotgun (WGS) entry which is preliminary data.</text>
</comment>
<comment type="similarity">
    <text evidence="3">Belongs to the RimP family.</text>
</comment>
<evidence type="ECO:0000259" key="4">
    <source>
        <dbReference type="Pfam" id="PF02576"/>
    </source>
</evidence>
<protein>
    <recommendedName>
        <fullName evidence="3">Ribosome maturation factor RimP</fullName>
    </recommendedName>
</protein>
<dbReference type="HAMAP" id="MF_01077">
    <property type="entry name" value="RimP"/>
    <property type="match status" value="1"/>
</dbReference>
<reference evidence="6" key="1">
    <citation type="journal article" date="2014" name="Int. J. Syst. Evol. Microbiol.">
        <title>Complete genome sequence of Corynebacterium casei LMG S-19264T (=DSM 44701T), isolated from a smear-ripened cheese.</title>
        <authorList>
            <consortium name="US DOE Joint Genome Institute (JGI-PGF)"/>
            <person name="Walter F."/>
            <person name="Albersmeier A."/>
            <person name="Kalinowski J."/>
            <person name="Ruckert C."/>
        </authorList>
    </citation>
    <scope>NUCLEOTIDE SEQUENCE</scope>
    <source>
        <strain evidence="6">NBRC 101628</strain>
    </source>
</reference>
<dbReference type="EMBL" id="BSNC01000005">
    <property type="protein sequence ID" value="GLP97019.1"/>
    <property type="molecule type" value="Genomic_DNA"/>
</dbReference>
<evidence type="ECO:0000256" key="1">
    <source>
        <dbReference type="ARBA" id="ARBA00022490"/>
    </source>
</evidence>
<dbReference type="GO" id="GO:0006412">
    <property type="term" value="P:translation"/>
    <property type="evidence" value="ECO:0007669"/>
    <property type="project" value="TreeGrafter"/>
</dbReference>
<dbReference type="GO" id="GO:0005829">
    <property type="term" value="C:cytosol"/>
    <property type="evidence" value="ECO:0007669"/>
    <property type="project" value="TreeGrafter"/>
</dbReference>
<keyword evidence="2 3" id="KW-0690">Ribosome biogenesis</keyword>
<dbReference type="InterPro" id="IPR036847">
    <property type="entry name" value="RimP_C_sf"/>
</dbReference>
<dbReference type="Gene3D" id="2.30.30.180">
    <property type="entry name" value="Ribosome maturation factor RimP, C-terminal domain"/>
    <property type="match status" value="1"/>
</dbReference>
<dbReference type="RefSeq" id="WP_095504324.1">
    <property type="nucleotide sequence ID" value="NZ_BSNC01000005.1"/>
</dbReference>
<evidence type="ECO:0000313" key="6">
    <source>
        <dbReference type="EMBL" id="GLP97019.1"/>
    </source>
</evidence>
<dbReference type="CDD" id="cd01734">
    <property type="entry name" value="YlxS_C"/>
    <property type="match status" value="1"/>
</dbReference>
<dbReference type="GO" id="GO:0000028">
    <property type="term" value="P:ribosomal small subunit assembly"/>
    <property type="evidence" value="ECO:0007669"/>
    <property type="project" value="TreeGrafter"/>
</dbReference>
<evidence type="ECO:0000256" key="2">
    <source>
        <dbReference type="ARBA" id="ARBA00022517"/>
    </source>
</evidence>
<dbReference type="PANTHER" id="PTHR33867:SF1">
    <property type="entry name" value="RIBOSOME MATURATION FACTOR RIMP"/>
    <property type="match status" value="1"/>
</dbReference>
<dbReference type="NCBIfam" id="NF000927">
    <property type="entry name" value="PRK00092.1-1"/>
    <property type="match status" value="1"/>
</dbReference>
<reference evidence="6" key="2">
    <citation type="submission" date="2023-01" db="EMBL/GenBank/DDBJ databases">
        <title>Draft genome sequence of Paraferrimonas sedimenticola strain NBRC 101628.</title>
        <authorList>
            <person name="Sun Q."/>
            <person name="Mori K."/>
        </authorList>
    </citation>
    <scope>NUCLEOTIDE SEQUENCE</scope>
    <source>
        <strain evidence="6">NBRC 101628</strain>
    </source>
</reference>
<comment type="subcellular location">
    <subcellularLocation>
        <location evidence="3">Cytoplasm</location>
    </subcellularLocation>
</comment>
<dbReference type="InterPro" id="IPR028998">
    <property type="entry name" value="RimP_C"/>
</dbReference>
<dbReference type="SUPFAM" id="SSF74942">
    <property type="entry name" value="YhbC-like, C-terminal domain"/>
    <property type="match status" value="1"/>
</dbReference>
<dbReference type="InterPro" id="IPR028989">
    <property type="entry name" value="RimP_N"/>
</dbReference>
<dbReference type="PANTHER" id="PTHR33867">
    <property type="entry name" value="RIBOSOME MATURATION FACTOR RIMP"/>
    <property type="match status" value="1"/>
</dbReference>
<name>A0AA37RY35_9GAMM</name>
<gene>
    <name evidence="3 6" type="primary">rimP</name>
    <name evidence="6" type="ORF">GCM10007895_23250</name>
</gene>
<evidence type="ECO:0000256" key="3">
    <source>
        <dbReference type="HAMAP-Rule" id="MF_01077"/>
    </source>
</evidence>